<dbReference type="RefSeq" id="XP_014069101.1">
    <property type="nucleotide sequence ID" value="XM_014213626.2"/>
</dbReference>
<feature type="domain" description="Out at first C-terminal" evidence="4">
    <location>
        <begin position="204"/>
        <end position="272"/>
    </location>
</feature>
<feature type="domain" description="Out at first protein BRICHOS-like" evidence="3">
    <location>
        <begin position="30"/>
        <end position="179"/>
    </location>
</feature>
<protein>
    <recommendedName>
        <fullName evidence="2">Out at first protein homolog</fullName>
    </recommendedName>
</protein>
<dbReference type="PANTHER" id="PTHR13423">
    <property type="entry name" value="OUT AT FIRST"/>
    <property type="match status" value="1"/>
</dbReference>
<evidence type="ECO:0000256" key="2">
    <source>
        <dbReference type="ARBA" id="ARBA00021639"/>
    </source>
</evidence>
<dbReference type="Bgee" id="ENSSSAG00000063066">
    <property type="expression patterns" value="Expressed in immature gonad and 25 other cell types or tissues"/>
</dbReference>
<dbReference type="InterPro" id="IPR053897">
    <property type="entry name" value="Oaf_C"/>
</dbReference>
<keyword evidence="5" id="KW-1185">Reference proteome</keyword>
<dbReference type="Pfam" id="PF22873">
    <property type="entry name" value="OAF_C"/>
    <property type="match status" value="1"/>
</dbReference>
<proteinExistence type="inferred from homology"/>
<dbReference type="STRING" id="8030.ENSSSAP00000070122"/>
<dbReference type="InterPro" id="IPR053894">
    <property type="entry name" value="OAF_N"/>
</dbReference>
<dbReference type="KEGG" id="sasa:106612468"/>
<dbReference type="InterPro" id="IPR026315">
    <property type="entry name" value="Oaf"/>
</dbReference>
<reference evidence="6" key="1">
    <citation type="submission" date="2025-08" db="UniProtKB">
        <authorList>
            <consortium name="RefSeq"/>
        </authorList>
    </citation>
    <scope>IDENTIFICATION</scope>
</reference>
<dbReference type="AlphaFoldDB" id="A0A1S3SXN3"/>
<comment type="similarity">
    <text evidence="1">Belongs to the OAF family.</text>
</comment>
<dbReference type="Pfam" id="PF14941">
    <property type="entry name" value="OAF_N"/>
    <property type="match status" value="1"/>
</dbReference>
<dbReference type="PANTHER" id="PTHR13423:SF2">
    <property type="entry name" value="OUT AT FIRST PROTEIN HOMOLOG"/>
    <property type="match status" value="1"/>
</dbReference>
<evidence type="ECO:0000259" key="4">
    <source>
        <dbReference type="Pfam" id="PF22873"/>
    </source>
</evidence>
<dbReference type="GeneID" id="106612468"/>
<gene>
    <name evidence="6" type="primary">LOC106612468</name>
</gene>
<evidence type="ECO:0000313" key="5">
    <source>
        <dbReference type="Proteomes" id="UP001652741"/>
    </source>
</evidence>
<sequence>MFGSCVLPVSARINSFLWALIFLTTFGLCSELKVRVRLADGQITEEVLEADSEKDSITLEFKQGDGTLITFVADFKQDVKIFRALILGELERGQSQYQALCFISRLNHNEFIPSESMARLRQKNPRAIRMAEERRGLDQLTMNVALNLSRAWQLSSHIYNMCSEAREAIYTRERDVQHWLERGVEGSVFETLPQSVDVVPVLLSCRSTRDVWQPCSCSFSLRLEWYPCLLKYCRNHDTTGKGSPYKCGIKSCSKGYHFTYYVPHKQLCLWDEET</sequence>
<dbReference type="Proteomes" id="UP001652741">
    <property type="component" value="Chromosome ssa09"/>
</dbReference>
<accession>A0A1S3SXN3</accession>
<evidence type="ECO:0000259" key="3">
    <source>
        <dbReference type="Pfam" id="PF14941"/>
    </source>
</evidence>
<name>A0A1S3SXN3_SALSA</name>
<dbReference type="PaxDb" id="8030-ENSSSAP00000070122"/>
<evidence type="ECO:0000313" key="6">
    <source>
        <dbReference type="RefSeq" id="XP_014069101.1"/>
    </source>
</evidence>
<evidence type="ECO:0000256" key="1">
    <source>
        <dbReference type="ARBA" id="ARBA00005786"/>
    </source>
</evidence>
<dbReference type="OMA" id="CHYGLSL"/>
<organism evidence="5 6">
    <name type="scientific">Salmo salar</name>
    <name type="common">Atlantic salmon</name>
    <dbReference type="NCBI Taxonomy" id="8030"/>
    <lineage>
        <taxon>Eukaryota</taxon>
        <taxon>Metazoa</taxon>
        <taxon>Chordata</taxon>
        <taxon>Craniata</taxon>
        <taxon>Vertebrata</taxon>
        <taxon>Euteleostomi</taxon>
        <taxon>Actinopterygii</taxon>
        <taxon>Neopterygii</taxon>
        <taxon>Teleostei</taxon>
        <taxon>Protacanthopterygii</taxon>
        <taxon>Salmoniformes</taxon>
        <taxon>Salmonidae</taxon>
        <taxon>Salmoninae</taxon>
        <taxon>Salmo</taxon>
    </lineage>
</organism>
<dbReference type="OrthoDB" id="5947176at2759"/>